<dbReference type="InterPro" id="IPR056002">
    <property type="entry name" value="DUF7580"/>
</dbReference>
<dbReference type="GeneID" id="34460776"/>
<sequence length="212" mass="23733">MPPASAPSFCPESCGSEMMEGQRDLVGLLPDKSYDHHMYISRKGSGTLPFQTLEEIILSSPLFPCVAPVGRGLVLNKKDRFYLAKEFAHSVLKFQGSWLCANWSIHDIMLPKEFGKSFYPIDRPFLMWNVLTHPEATTSHTPSSVIRHETLFPLGLALIELSLGRTITALRIPEDENPDEKVALLKTANRCIDFVYGESGTIYGDVVQQCLF</sequence>
<protein>
    <recommendedName>
        <fullName evidence="1">DUF7580 domain-containing protein</fullName>
    </recommendedName>
</protein>
<feature type="domain" description="DUF7580" evidence="1">
    <location>
        <begin position="41"/>
        <end position="211"/>
    </location>
</feature>
<dbReference type="EMBL" id="KV878896">
    <property type="protein sequence ID" value="OJJ84650.1"/>
    <property type="molecule type" value="Genomic_DNA"/>
</dbReference>
<dbReference type="RefSeq" id="XP_022401348.1">
    <property type="nucleotide sequence ID" value="XM_022544515.1"/>
</dbReference>
<name>A0A1L9VL97_ASPGL</name>
<organism evidence="2 3">
    <name type="scientific">Aspergillus glaucus CBS 516.65</name>
    <dbReference type="NCBI Taxonomy" id="1160497"/>
    <lineage>
        <taxon>Eukaryota</taxon>
        <taxon>Fungi</taxon>
        <taxon>Dikarya</taxon>
        <taxon>Ascomycota</taxon>
        <taxon>Pezizomycotina</taxon>
        <taxon>Eurotiomycetes</taxon>
        <taxon>Eurotiomycetidae</taxon>
        <taxon>Eurotiales</taxon>
        <taxon>Aspergillaceae</taxon>
        <taxon>Aspergillus</taxon>
        <taxon>Aspergillus subgen. Aspergillus</taxon>
    </lineage>
</organism>
<dbReference type="Pfam" id="PF24476">
    <property type="entry name" value="DUF7580"/>
    <property type="match status" value="1"/>
</dbReference>
<dbReference type="VEuPathDB" id="FungiDB:ASPGLDRAFT_35134"/>
<reference evidence="3" key="1">
    <citation type="journal article" date="2017" name="Genome Biol.">
        <title>Comparative genomics reveals high biological diversity and specific adaptations in the industrially and medically important fungal genus Aspergillus.</title>
        <authorList>
            <person name="de Vries R.P."/>
            <person name="Riley R."/>
            <person name="Wiebenga A."/>
            <person name="Aguilar-Osorio G."/>
            <person name="Amillis S."/>
            <person name="Uchima C.A."/>
            <person name="Anderluh G."/>
            <person name="Asadollahi M."/>
            <person name="Askin M."/>
            <person name="Barry K."/>
            <person name="Battaglia E."/>
            <person name="Bayram O."/>
            <person name="Benocci T."/>
            <person name="Braus-Stromeyer S.A."/>
            <person name="Caldana C."/>
            <person name="Canovas D."/>
            <person name="Cerqueira G.C."/>
            <person name="Chen F."/>
            <person name="Chen W."/>
            <person name="Choi C."/>
            <person name="Clum A."/>
            <person name="Dos Santos R.A."/>
            <person name="Damasio A.R."/>
            <person name="Diallinas G."/>
            <person name="Emri T."/>
            <person name="Fekete E."/>
            <person name="Flipphi M."/>
            <person name="Freyberg S."/>
            <person name="Gallo A."/>
            <person name="Gournas C."/>
            <person name="Habgood R."/>
            <person name="Hainaut M."/>
            <person name="Harispe M.L."/>
            <person name="Henrissat B."/>
            <person name="Hilden K.S."/>
            <person name="Hope R."/>
            <person name="Hossain A."/>
            <person name="Karabika E."/>
            <person name="Karaffa L."/>
            <person name="Karanyi Z."/>
            <person name="Krasevec N."/>
            <person name="Kuo A."/>
            <person name="Kusch H."/>
            <person name="LaButti K."/>
            <person name="Lagendijk E.L."/>
            <person name="Lapidus A."/>
            <person name="Levasseur A."/>
            <person name="Lindquist E."/>
            <person name="Lipzen A."/>
            <person name="Logrieco A.F."/>
            <person name="MacCabe A."/>
            <person name="Maekelae M.R."/>
            <person name="Malavazi I."/>
            <person name="Melin P."/>
            <person name="Meyer V."/>
            <person name="Mielnichuk N."/>
            <person name="Miskei M."/>
            <person name="Molnar A.P."/>
            <person name="Mule G."/>
            <person name="Ngan C.Y."/>
            <person name="Orejas M."/>
            <person name="Orosz E."/>
            <person name="Ouedraogo J.P."/>
            <person name="Overkamp K.M."/>
            <person name="Park H.-S."/>
            <person name="Perrone G."/>
            <person name="Piumi F."/>
            <person name="Punt P.J."/>
            <person name="Ram A.F."/>
            <person name="Ramon A."/>
            <person name="Rauscher S."/>
            <person name="Record E."/>
            <person name="Riano-Pachon D.M."/>
            <person name="Robert V."/>
            <person name="Roehrig J."/>
            <person name="Ruller R."/>
            <person name="Salamov A."/>
            <person name="Salih N.S."/>
            <person name="Samson R.A."/>
            <person name="Sandor E."/>
            <person name="Sanguinetti M."/>
            <person name="Schuetze T."/>
            <person name="Sepcic K."/>
            <person name="Shelest E."/>
            <person name="Sherlock G."/>
            <person name="Sophianopoulou V."/>
            <person name="Squina F.M."/>
            <person name="Sun H."/>
            <person name="Susca A."/>
            <person name="Todd R.B."/>
            <person name="Tsang A."/>
            <person name="Unkles S.E."/>
            <person name="van de Wiele N."/>
            <person name="van Rossen-Uffink D."/>
            <person name="Oliveira J.V."/>
            <person name="Vesth T.C."/>
            <person name="Visser J."/>
            <person name="Yu J.-H."/>
            <person name="Zhou M."/>
            <person name="Andersen M.R."/>
            <person name="Archer D.B."/>
            <person name="Baker S.E."/>
            <person name="Benoit I."/>
            <person name="Brakhage A.A."/>
            <person name="Braus G.H."/>
            <person name="Fischer R."/>
            <person name="Frisvad J.C."/>
            <person name="Goldman G.H."/>
            <person name="Houbraken J."/>
            <person name="Oakley B."/>
            <person name="Pocsi I."/>
            <person name="Scazzocchio C."/>
            <person name="Seiboth B."/>
            <person name="vanKuyk P.A."/>
            <person name="Wortman J."/>
            <person name="Dyer P.S."/>
            <person name="Grigoriev I.V."/>
        </authorList>
    </citation>
    <scope>NUCLEOTIDE SEQUENCE [LARGE SCALE GENOMIC DNA]</scope>
    <source>
        <strain evidence="3">CBS 516.65</strain>
    </source>
</reference>
<accession>A0A1L9VL97</accession>
<proteinExistence type="predicted"/>
<dbReference type="AlphaFoldDB" id="A0A1L9VL97"/>
<dbReference type="PANTHER" id="PTHR35186:SF4">
    <property type="entry name" value="PRION-INHIBITION AND PROPAGATION HELO DOMAIN-CONTAINING PROTEIN"/>
    <property type="match status" value="1"/>
</dbReference>
<evidence type="ECO:0000313" key="2">
    <source>
        <dbReference type="EMBL" id="OJJ84650.1"/>
    </source>
</evidence>
<dbReference type="PANTHER" id="PTHR35186">
    <property type="entry name" value="ANK_REP_REGION DOMAIN-CONTAINING PROTEIN"/>
    <property type="match status" value="1"/>
</dbReference>
<gene>
    <name evidence="2" type="ORF">ASPGLDRAFT_35134</name>
</gene>
<dbReference type="OrthoDB" id="3565018at2759"/>
<evidence type="ECO:0000313" key="3">
    <source>
        <dbReference type="Proteomes" id="UP000184300"/>
    </source>
</evidence>
<dbReference type="STRING" id="1160497.A0A1L9VL97"/>
<evidence type="ECO:0000259" key="1">
    <source>
        <dbReference type="Pfam" id="PF24476"/>
    </source>
</evidence>
<keyword evidence="3" id="KW-1185">Reference proteome</keyword>
<dbReference type="Proteomes" id="UP000184300">
    <property type="component" value="Unassembled WGS sequence"/>
</dbReference>